<feature type="signal peptide" evidence="7">
    <location>
        <begin position="1"/>
        <end position="17"/>
    </location>
</feature>
<evidence type="ECO:0000313" key="10">
    <source>
        <dbReference type="Proteomes" id="UP000078512"/>
    </source>
</evidence>
<evidence type="ECO:0000256" key="7">
    <source>
        <dbReference type="SAM" id="SignalP"/>
    </source>
</evidence>
<dbReference type="Proteomes" id="UP000078512">
    <property type="component" value="Unassembled WGS sequence"/>
</dbReference>
<evidence type="ECO:0000256" key="1">
    <source>
        <dbReference type="ARBA" id="ARBA00022692"/>
    </source>
</evidence>
<dbReference type="SUPFAM" id="SSF52540">
    <property type="entry name" value="P-loop containing nucleoside triphosphate hydrolases"/>
    <property type="match status" value="1"/>
</dbReference>
<feature type="domain" description="ABC transporter" evidence="8">
    <location>
        <begin position="217"/>
        <end position="313"/>
    </location>
</feature>
<dbReference type="STRING" id="1314771.A0A197KI52"/>
<dbReference type="Pfam" id="PF00005">
    <property type="entry name" value="ABC_tran"/>
    <property type="match status" value="1"/>
</dbReference>
<dbReference type="Gene3D" id="3.40.50.300">
    <property type="entry name" value="P-loop containing nucleotide triphosphate hydrolases"/>
    <property type="match status" value="1"/>
</dbReference>
<keyword evidence="7" id="KW-0732">Signal</keyword>
<keyword evidence="1" id="KW-0812">Transmembrane</keyword>
<evidence type="ECO:0000256" key="3">
    <source>
        <dbReference type="ARBA" id="ARBA00022741"/>
    </source>
</evidence>
<dbReference type="SUPFAM" id="SSF90123">
    <property type="entry name" value="ABC transporter transmembrane region"/>
    <property type="match status" value="1"/>
</dbReference>
<dbReference type="InterPro" id="IPR003439">
    <property type="entry name" value="ABC_transporter-like_ATP-bd"/>
</dbReference>
<evidence type="ECO:0000256" key="6">
    <source>
        <dbReference type="ARBA" id="ARBA00023136"/>
    </source>
</evidence>
<organism evidence="9 10">
    <name type="scientific">Linnemannia elongata AG-77</name>
    <dbReference type="NCBI Taxonomy" id="1314771"/>
    <lineage>
        <taxon>Eukaryota</taxon>
        <taxon>Fungi</taxon>
        <taxon>Fungi incertae sedis</taxon>
        <taxon>Mucoromycota</taxon>
        <taxon>Mortierellomycotina</taxon>
        <taxon>Mortierellomycetes</taxon>
        <taxon>Mortierellales</taxon>
        <taxon>Mortierellaceae</taxon>
        <taxon>Linnemannia</taxon>
    </lineage>
</organism>
<evidence type="ECO:0000256" key="5">
    <source>
        <dbReference type="ARBA" id="ARBA00022989"/>
    </source>
</evidence>
<proteinExistence type="predicted"/>
<evidence type="ECO:0000256" key="2">
    <source>
        <dbReference type="ARBA" id="ARBA00022737"/>
    </source>
</evidence>
<dbReference type="EMBL" id="KV442012">
    <property type="protein sequence ID" value="OAQ36014.1"/>
    <property type="molecule type" value="Genomic_DNA"/>
</dbReference>
<dbReference type="OrthoDB" id="6500128at2759"/>
<dbReference type="AlphaFoldDB" id="A0A197KI52"/>
<protein>
    <submittedName>
        <fullName evidence="9">p-loop containing nucleoside triphosphate hydrolase protein</fullName>
    </submittedName>
</protein>
<gene>
    <name evidence="9" type="ORF">K457DRAFT_12536</name>
</gene>
<keyword evidence="2" id="KW-0677">Repeat</keyword>
<dbReference type="InterPro" id="IPR027417">
    <property type="entry name" value="P-loop_NTPase"/>
</dbReference>
<dbReference type="PANTHER" id="PTHR24223">
    <property type="entry name" value="ATP-BINDING CASSETTE SUB-FAMILY C"/>
    <property type="match status" value="1"/>
</dbReference>
<accession>A0A197KI52</accession>
<evidence type="ECO:0000313" key="9">
    <source>
        <dbReference type="EMBL" id="OAQ36014.1"/>
    </source>
</evidence>
<keyword evidence="9" id="KW-0378">Hydrolase</keyword>
<dbReference type="InterPro" id="IPR036640">
    <property type="entry name" value="ABC1_TM_sf"/>
</dbReference>
<name>A0A197KI52_9FUNG</name>
<dbReference type="GO" id="GO:0042626">
    <property type="term" value="F:ATPase-coupled transmembrane transporter activity"/>
    <property type="evidence" value="ECO:0007669"/>
    <property type="project" value="TreeGrafter"/>
</dbReference>
<dbReference type="GO" id="GO:0016020">
    <property type="term" value="C:membrane"/>
    <property type="evidence" value="ECO:0007669"/>
    <property type="project" value="InterPro"/>
</dbReference>
<dbReference type="PANTHER" id="PTHR24223:SF353">
    <property type="entry name" value="ABC TRANSPORTER ATP-BINDING PROTEIN_PERMEASE VMR1-RELATED"/>
    <property type="match status" value="1"/>
</dbReference>
<dbReference type="InterPro" id="IPR050173">
    <property type="entry name" value="ABC_transporter_C-like"/>
</dbReference>
<keyword evidence="6" id="KW-0472">Membrane</keyword>
<evidence type="ECO:0000256" key="4">
    <source>
        <dbReference type="ARBA" id="ARBA00022840"/>
    </source>
</evidence>
<evidence type="ECO:0000259" key="8">
    <source>
        <dbReference type="Pfam" id="PF00005"/>
    </source>
</evidence>
<feature type="chain" id="PRO_5008276919" evidence="7">
    <location>
        <begin position="18"/>
        <end position="369"/>
    </location>
</feature>
<sequence length="369" mass="41077">MFWAVLLSSFFANQALQVSSDAWLRVWAAAAKDEVEHNASSVFAPSIVSLMLRETIQYTGSLHASRILHRKALDRVLHLPIRYPHCHWCDRLCDPTVPGPRSGHIGAAYGHCHVLHSHLARELKRHESTTNSPAYSHLAETLNGVTVIRAFGDTIDASAASLSFTYSLAFADNVLWFIRTWTYNEINMNCVERAQGYMALPQENWLHKGEIQVQNLVTSGKIEIDGVDISRIGVHGLRSNLTIIPQGPVLFIEHDDTALWAAFKRITSSLTPSLPTPHPPPPTAPSPGQRQLVGLARALLKNSKIIIMDEATSSVNQATDAKIHATIRESCHDATLLTIAHRLKTIIDFDRVIVMDHGSIVQIWIRRKN</sequence>
<keyword evidence="10" id="KW-1185">Reference proteome</keyword>
<dbReference type="GO" id="GO:0005524">
    <property type="term" value="F:ATP binding"/>
    <property type="evidence" value="ECO:0007669"/>
    <property type="project" value="UniProtKB-KW"/>
</dbReference>
<keyword evidence="5" id="KW-1133">Transmembrane helix</keyword>
<dbReference type="Gene3D" id="1.20.1560.10">
    <property type="entry name" value="ABC transporter type 1, transmembrane domain"/>
    <property type="match status" value="1"/>
</dbReference>
<dbReference type="GO" id="GO:0016887">
    <property type="term" value="F:ATP hydrolysis activity"/>
    <property type="evidence" value="ECO:0007669"/>
    <property type="project" value="InterPro"/>
</dbReference>
<reference evidence="9 10" key="1">
    <citation type="submission" date="2016-05" db="EMBL/GenBank/DDBJ databases">
        <title>Genome sequencing reveals origins of a unique bacterial endosymbiosis in the earliest lineages of terrestrial Fungi.</title>
        <authorList>
            <consortium name="DOE Joint Genome Institute"/>
            <person name="Uehling J."/>
            <person name="Gryganskyi A."/>
            <person name="Hameed K."/>
            <person name="Tschaplinski T."/>
            <person name="Misztal P."/>
            <person name="Wu S."/>
            <person name="Desiro A."/>
            <person name="Vande Pol N."/>
            <person name="Du Z.-Y."/>
            <person name="Zienkiewicz A."/>
            <person name="Zienkiewicz K."/>
            <person name="Morin E."/>
            <person name="Tisserant E."/>
            <person name="Splivallo R."/>
            <person name="Hainaut M."/>
            <person name="Henrissat B."/>
            <person name="Ohm R."/>
            <person name="Kuo A."/>
            <person name="Yan J."/>
            <person name="Lipzen A."/>
            <person name="Nolan M."/>
            <person name="Labutti K."/>
            <person name="Barry K."/>
            <person name="Goldstein A."/>
            <person name="Labbe J."/>
            <person name="Schadt C."/>
            <person name="Tuskan G."/>
            <person name="Grigoriev I."/>
            <person name="Martin F."/>
            <person name="Vilgalys R."/>
            <person name="Bonito G."/>
        </authorList>
    </citation>
    <scope>NUCLEOTIDE SEQUENCE [LARGE SCALE GENOMIC DNA]</scope>
    <source>
        <strain evidence="9 10">AG-77</strain>
    </source>
</reference>
<keyword evidence="3" id="KW-0547">Nucleotide-binding</keyword>
<keyword evidence="4" id="KW-0067">ATP-binding</keyword>